<comment type="caution">
    <text evidence="1">The sequence shown here is derived from an EMBL/GenBank/DDBJ whole genome shotgun (WGS) entry which is preliminary data.</text>
</comment>
<name>A0ABQ1WN25_9BACT</name>
<evidence type="ECO:0000313" key="1">
    <source>
        <dbReference type="EMBL" id="GGG33321.1"/>
    </source>
</evidence>
<sequence>MAGQLNDFMKELPQLAGAEVVDSIQDNFRTESFFGTPWAPRVVQKGNDGKAILVQSGRLRRSFQVKTLGLVITIFTDVPYAQIHNEGGTIQGTAEVEAYTRHQYEMNEVSTPGAKKEKWKKEKVGTSQVRAHTRQINLEIPQRQFMGEHPKLDLRIKALIEAGLDNIFDS</sequence>
<evidence type="ECO:0008006" key="3">
    <source>
        <dbReference type="Google" id="ProtNLM"/>
    </source>
</evidence>
<dbReference type="EMBL" id="BMGS01000002">
    <property type="protein sequence ID" value="GGG33321.1"/>
    <property type="molecule type" value="Genomic_DNA"/>
</dbReference>
<accession>A0ABQ1WN25</accession>
<evidence type="ECO:0000313" key="2">
    <source>
        <dbReference type="Proteomes" id="UP000601361"/>
    </source>
</evidence>
<proteinExistence type="predicted"/>
<dbReference type="InterPro" id="IPR006522">
    <property type="entry name" value="Phage_virion_morphogenesis"/>
</dbReference>
<dbReference type="Pfam" id="PF05069">
    <property type="entry name" value="Phage_tail_S"/>
    <property type="match status" value="1"/>
</dbReference>
<organism evidence="1 2">
    <name type="scientific">Hymenobacter glacieicola</name>
    <dbReference type="NCBI Taxonomy" id="1562124"/>
    <lineage>
        <taxon>Bacteria</taxon>
        <taxon>Pseudomonadati</taxon>
        <taxon>Bacteroidota</taxon>
        <taxon>Cytophagia</taxon>
        <taxon>Cytophagales</taxon>
        <taxon>Hymenobacteraceae</taxon>
        <taxon>Hymenobacter</taxon>
    </lineage>
</organism>
<protein>
    <recommendedName>
        <fullName evidence="3">Phage morphogenesis protein</fullName>
    </recommendedName>
</protein>
<keyword evidence="2" id="KW-1185">Reference proteome</keyword>
<dbReference type="Proteomes" id="UP000601361">
    <property type="component" value="Unassembled WGS sequence"/>
</dbReference>
<gene>
    <name evidence="1" type="ORF">GCM10011378_07210</name>
</gene>
<reference evidence="2" key="1">
    <citation type="journal article" date="2019" name="Int. J. Syst. Evol. Microbiol.">
        <title>The Global Catalogue of Microorganisms (GCM) 10K type strain sequencing project: providing services to taxonomists for standard genome sequencing and annotation.</title>
        <authorList>
            <consortium name="The Broad Institute Genomics Platform"/>
            <consortium name="The Broad Institute Genome Sequencing Center for Infectious Disease"/>
            <person name="Wu L."/>
            <person name="Ma J."/>
        </authorList>
    </citation>
    <scope>NUCLEOTIDE SEQUENCE [LARGE SCALE GENOMIC DNA]</scope>
    <source>
        <strain evidence="2">CGMCC 1.12990</strain>
    </source>
</reference>